<dbReference type="InterPro" id="IPR036097">
    <property type="entry name" value="HisK_dim/P_sf"/>
</dbReference>
<evidence type="ECO:0000256" key="13">
    <source>
        <dbReference type="SAM" id="Phobius"/>
    </source>
</evidence>
<dbReference type="InterPro" id="IPR005467">
    <property type="entry name" value="His_kinase_dom"/>
</dbReference>
<dbReference type="SMART" id="SM00091">
    <property type="entry name" value="PAS"/>
    <property type="match status" value="1"/>
</dbReference>
<dbReference type="InterPro" id="IPR003594">
    <property type="entry name" value="HATPase_dom"/>
</dbReference>
<dbReference type="InterPro" id="IPR001789">
    <property type="entry name" value="Sig_transdc_resp-reg_receiver"/>
</dbReference>
<sequence>MNDQKIKFNDIIYQKLFKSSIILHIIQFLMFSFLLIFLVKLYHFKEIRKLDLNEHQKEKIVTNFDNLLTLYKKDLEYLSVIFLKEEKLSKDDFLAYYKNIHEKSNLPFSYVAFVKTPNLEKMDKVHQPSLNIKDLIIFDSIYENMIGTNLKLNKKISQKLSELEYGKCLILNERNFYENGKNLLFFVPIYNYISNSKSKNLKGYVVGNIPLEKLKIELNSIIPKNIYLNIYEGTAGPYKNLIYSNYKDTEKSKILFESKSTFQLFGDNFTFLLKIPDHFYNRLSSGLFTYFIIGILIFIVFILLTVKNVRSLRKLRKFVNDKTKELLEKEERLSMIFESAPNAILLVNENGELILANKRAEEVFGYKENELIGKKLSLFIPDRFRKPYLNYLINEMNDNVNYPIKINDIQLKNKEGKILYVDISIGKIQNKENKVELIFIIKDITDRKLLEKERLKRIAAEEANKVKSNLLATISHEIRTPLNAVTTFLDIMEERKYLKTEDKYLLEKTKYSSNILINLINDVLDLSKIESGNFKLVKNEISLIDLIIKITSIFENSLLEKKLKMYIDIPPDVPDKIKTDDLRLSQILINLIGNAIKFTDNGYILLSVNLEKRNDKDIFLKITVKDTGIGIEEKNIKSIFLPFIQENVGDNKKYGGTGLGLAIVKLIVEKMGGTIKIESKKGKGSKFIFDIPVECIFDDNINKQNVLNRNLLIISDNEIELKVMTNLVKRFVKPEKTVLTSNPVNAIDNVIKWKIDNKDDCLFIIWLYPSNETDLQVFIKRIKEKCISLGINCFEGSCKNNILVIYDKNCEFFKIAEIKCISKHIISPSIILDEVININSYYLLFKKKPLNNNVDMAGAKILLVEDNKINQLFLSTLLKQKDIVVDIANNGLEAIEKVKTNNYDLIFMDIQMPQMDGYETTKKIRKFNKSIPIIALTAAALVHDKNKALEAGMNDHLSKPVNKDELFLVLSKFIVSKDGLGVNEMQNNEIQNINKILDKEKLMKLVDDECVRDSLKLLKKDLTTGKYKDLINKIKNGDNDAEFLVHSLKGVAGMLTLNRLFKILEKINENLKNSKPVNNSDLNELDLAIKEVLDISKNL</sequence>
<dbReference type="InterPro" id="IPR000014">
    <property type="entry name" value="PAS"/>
</dbReference>
<dbReference type="CDD" id="cd00130">
    <property type="entry name" value="PAS"/>
    <property type="match status" value="1"/>
</dbReference>
<keyword evidence="5 12" id="KW-0597">Phosphoprotein</keyword>
<evidence type="ECO:0000259" key="15">
    <source>
        <dbReference type="PROSITE" id="PS50110"/>
    </source>
</evidence>
<keyword evidence="8" id="KW-0067">ATP-binding</keyword>
<dbReference type="CDD" id="cd17546">
    <property type="entry name" value="REC_hyHK_CKI1_RcsC-like"/>
    <property type="match status" value="1"/>
</dbReference>
<organism evidence="18 19">
    <name type="scientific">Deferribacter desulfuricans (strain DSM 14783 / JCM 11476 / NBRC 101012 / SSM1)</name>
    <dbReference type="NCBI Taxonomy" id="639282"/>
    <lineage>
        <taxon>Bacteria</taxon>
        <taxon>Pseudomonadati</taxon>
        <taxon>Deferribacterota</taxon>
        <taxon>Deferribacteres</taxon>
        <taxon>Deferribacterales</taxon>
        <taxon>Deferribacteraceae</taxon>
        <taxon>Deferribacter</taxon>
    </lineage>
</organism>
<accession>D3PDK7</accession>
<gene>
    <name evidence="18" type="ordered locus">DEFDS_1212</name>
</gene>
<feature type="modified residue" description="4-aspartylphosphate" evidence="12">
    <location>
        <position position="909"/>
    </location>
</feature>
<keyword evidence="9 13" id="KW-1133">Transmembrane helix</keyword>
<dbReference type="Pfam" id="PF02518">
    <property type="entry name" value="HATPase_c"/>
    <property type="match status" value="1"/>
</dbReference>
<dbReference type="Gene3D" id="3.30.565.10">
    <property type="entry name" value="Histidine kinase-like ATPase, C-terminal domain"/>
    <property type="match status" value="1"/>
</dbReference>
<comment type="catalytic activity">
    <reaction evidence="1">
        <text>ATP + protein L-histidine = ADP + protein N-phospho-L-histidine.</text>
        <dbReference type="EC" id="2.7.13.3"/>
    </reaction>
</comment>
<dbReference type="GO" id="GO:0000155">
    <property type="term" value="F:phosphorelay sensor kinase activity"/>
    <property type="evidence" value="ECO:0007669"/>
    <property type="project" value="InterPro"/>
</dbReference>
<dbReference type="eggNOG" id="COG3283">
    <property type="taxonomic scope" value="Bacteria"/>
</dbReference>
<evidence type="ECO:0000313" key="18">
    <source>
        <dbReference type="EMBL" id="BAI80680.1"/>
    </source>
</evidence>
<dbReference type="SUPFAM" id="SSF52172">
    <property type="entry name" value="CheY-like"/>
    <property type="match status" value="1"/>
</dbReference>
<feature type="transmembrane region" description="Helical" evidence="13">
    <location>
        <begin position="287"/>
        <end position="306"/>
    </location>
</feature>
<dbReference type="KEGG" id="ddf:DEFDS_1212"/>
<feature type="domain" description="PAS" evidence="16">
    <location>
        <begin position="329"/>
        <end position="382"/>
    </location>
</feature>
<dbReference type="Pfam" id="PF00072">
    <property type="entry name" value="Response_reg"/>
    <property type="match status" value="1"/>
</dbReference>
<keyword evidence="19" id="KW-1185">Reference proteome</keyword>
<feature type="domain" description="Response regulatory" evidence="15">
    <location>
        <begin position="860"/>
        <end position="974"/>
    </location>
</feature>
<evidence type="ECO:0000259" key="14">
    <source>
        <dbReference type="PROSITE" id="PS50109"/>
    </source>
</evidence>
<dbReference type="InterPro" id="IPR004358">
    <property type="entry name" value="Sig_transdc_His_kin-like_C"/>
</dbReference>
<dbReference type="SMART" id="SM00388">
    <property type="entry name" value="HisKA"/>
    <property type="match status" value="1"/>
</dbReference>
<evidence type="ECO:0000259" key="16">
    <source>
        <dbReference type="PROSITE" id="PS50112"/>
    </source>
</evidence>
<evidence type="ECO:0000256" key="4">
    <source>
        <dbReference type="ARBA" id="ARBA00022475"/>
    </source>
</evidence>
<dbReference type="PROSITE" id="PS50109">
    <property type="entry name" value="HIS_KIN"/>
    <property type="match status" value="1"/>
</dbReference>
<evidence type="ECO:0000256" key="10">
    <source>
        <dbReference type="ARBA" id="ARBA00023012"/>
    </source>
</evidence>
<reference evidence="18 19" key="1">
    <citation type="journal article" date="2010" name="DNA Res.">
        <title>Bacterial lifestyle in a deep-sea hydrothermal vent chimney revealed by the genome sequence of the thermophilic bacterium Deferribacter desulfuricans SSM1.</title>
        <authorList>
            <person name="Takaki Y."/>
            <person name="Shimamura S."/>
            <person name="Nakagawa S."/>
            <person name="Fukuhara Y."/>
            <person name="Horikawa H."/>
            <person name="Ankai A."/>
            <person name="Harada T."/>
            <person name="Hosoyama A."/>
            <person name="Oguchi A."/>
            <person name="Fukui S."/>
            <person name="Fujita N."/>
            <person name="Takami H."/>
            <person name="Takai K."/>
        </authorList>
    </citation>
    <scope>NUCLEOTIDE SEQUENCE [LARGE SCALE GENOMIC DNA]</scope>
    <source>
        <strain evidence="19">DSM 14783 / JCM 11476 / NBRC 101012 / SSM1</strain>
    </source>
</reference>
<dbReference type="eggNOG" id="COG2205">
    <property type="taxonomic scope" value="Bacteria"/>
</dbReference>
<dbReference type="PRINTS" id="PR00344">
    <property type="entry name" value="BCTRLSENSOR"/>
</dbReference>
<dbReference type="OrthoDB" id="5290456at2"/>
<evidence type="ECO:0000256" key="6">
    <source>
        <dbReference type="ARBA" id="ARBA00022692"/>
    </source>
</evidence>
<proteinExistence type="predicted"/>
<keyword evidence="6 13" id="KW-0812">Transmembrane</keyword>
<feature type="domain" description="Histidine kinase" evidence="14">
    <location>
        <begin position="473"/>
        <end position="695"/>
    </location>
</feature>
<dbReference type="SUPFAM" id="SSF55874">
    <property type="entry name" value="ATPase domain of HSP90 chaperone/DNA topoisomerase II/histidine kinase"/>
    <property type="match status" value="1"/>
</dbReference>
<evidence type="ECO:0000256" key="7">
    <source>
        <dbReference type="ARBA" id="ARBA00022741"/>
    </source>
</evidence>
<dbReference type="InterPro" id="IPR036641">
    <property type="entry name" value="HPT_dom_sf"/>
</dbReference>
<keyword evidence="10" id="KW-0902">Two-component regulatory system</keyword>
<dbReference type="Gene3D" id="3.40.50.2300">
    <property type="match status" value="1"/>
</dbReference>
<dbReference type="SMART" id="SM00387">
    <property type="entry name" value="HATPase_c"/>
    <property type="match status" value="1"/>
</dbReference>
<dbReference type="eggNOG" id="COG0745">
    <property type="taxonomic scope" value="Bacteria"/>
</dbReference>
<dbReference type="EMBL" id="AP011529">
    <property type="protein sequence ID" value="BAI80680.1"/>
    <property type="molecule type" value="Genomic_DNA"/>
</dbReference>
<evidence type="ECO:0000256" key="5">
    <source>
        <dbReference type="ARBA" id="ARBA00022553"/>
    </source>
</evidence>
<dbReference type="PROSITE" id="PS50110">
    <property type="entry name" value="RESPONSE_REGULATORY"/>
    <property type="match status" value="1"/>
</dbReference>
<dbReference type="GO" id="GO:0005524">
    <property type="term" value="F:ATP binding"/>
    <property type="evidence" value="ECO:0007669"/>
    <property type="project" value="UniProtKB-KW"/>
</dbReference>
<evidence type="ECO:0000256" key="11">
    <source>
        <dbReference type="ARBA" id="ARBA00023136"/>
    </source>
</evidence>
<dbReference type="Proteomes" id="UP000001520">
    <property type="component" value="Chromosome"/>
</dbReference>
<evidence type="ECO:0000259" key="17">
    <source>
        <dbReference type="PROSITE" id="PS50113"/>
    </source>
</evidence>
<feature type="domain" description="PAC" evidence="17">
    <location>
        <begin position="405"/>
        <end position="456"/>
    </location>
</feature>
<dbReference type="CDD" id="cd16922">
    <property type="entry name" value="HATPase_EvgS-ArcB-TorS-like"/>
    <property type="match status" value="1"/>
</dbReference>
<dbReference type="Gene3D" id="1.10.287.130">
    <property type="match status" value="1"/>
</dbReference>
<dbReference type="Gene3D" id="3.30.450.20">
    <property type="entry name" value="PAS domain"/>
    <property type="match status" value="1"/>
</dbReference>
<dbReference type="SMART" id="SM00448">
    <property type="entry name" value="REC"/>
    <property type="match status" value="1"/>
</dbReference>
<dbReference type="InterPro" id="IPR035965">
    <property type="entry name" value="PAS-like_dom_sf"/>
</dbReference>
<evidence type="ECO:0000256" key="12">
    <source>
        <dbReference type="PROSITE-ProRule" id="PRU00169"/>
    </source>
</evidence>
<evidence type="ECO:0000256" key="2">
    <source>
        <dbReference type="ARBA" id="ARBA00004651"/>
    </source>
</evidence>
<dbReference type="FunFam" id="3.30.565.10:FF:000010">
    <property type="entry name" value="Sensor histidine kinase RcsC"/>
    <property type="match status" value="1"/>
</dbReference>
<dbReference type="InterPro" id="IPR000700">
    <property type="entry name" value="PAS-assoc_C"/>
</dbReference>
<dbReference type="GO" id="GO:0005886">
    <property type="term" value="C:plasma membrane"/>
    <property type="evidence" value="ECO:0007669"/>
    <property type="project" value="UniProtKB-SubCell"/>
</dbReference>
<protein>
    <recommendedName>
        <fullName evidence="3">histidine kinase</fullName>
        <ecNumber evidence="3">2.7.13.3</ecNumber>
    </recommendedName>
</protein>
<dbReference type="PANTHER" id="PTHR45339:SF1">
    <property type="entry name" value="HYBRID SIGNAL TRANSDUCTION HISTIDINE KINASE J"/>
    <property type="match status" value="1"/>
</dbReference>
<dbReference type="RefSeq" id="WP_013007927.1">
    <property type="nucleotide sequence ID" value="NC_013939.1"/>
</dbReference>
<feature type="transmembrane region" description="Helical" evidence="13">
    <location>
        <begin position="21"/>
        <end position="42"/>
    </location>
</feature>
<dbReference type="NCBIfam" id="TIGR00229">
    <property type="entry name" value="sensory_box"/>
    <property type="match status" value="1"/>
</dbReference>
<comment type="subcellular location">
    <subcellularLocation>
        <location evidence="2">Cell membrane</location>
        <topology evidence="2">Multi-pass membrane protein</topology>
    </subcellularLocation>
</comment>
<dbReference type="STRING" id="639282.DEFDS_1212"/>
<dbReference type="CDD" id="cd00082">
    <property type="entry name" value="HisKA"/>
    <property type="match status" value="1"/>
</dbReference>
<keyword evidence="4" id="KW-1003">Cell membrane</keyword>
<dbReference type="Gene3D" id="1.20.120.160">
    <property type="entry name" value="HPT domain"/>
    <property type="match status" value="1"/>
</dbReference>
<dbReference type="HOGENOM" id="CLU_283390_0_0_0"/>
<evidence type="ECO:0000256" key="8">
    <source>
        <dbReference type="ARBA" id="ARBA00022840"/>
    </source>
</evidence>
<evidence type="ECO:0000256" key="9">
    <source>
        <dbReference type="ARBA" id="ARBA00022989"/>
    </source>
</evidence>
<dbReference type="PROSITE" id="PS50112">
    <property type="entry name" value="PAS"/>
    <property type="match status" value="1"/>
</dbReference>
<evidence type="ECO:0000313" key="19">
    <source>
        <dbReference type="Proteomes" id="UP000001520"/>
    </source>
</evidence>
<dbReference type="SUPFAM" id="SSF47384">
    <property type="entry name" value="Homodimeric domain of signal transducing histidine kinase"/>
    <property type="match status" value="1"/>
</dbReference>
<dbReference type="AlphaFoldDB" id="D3PDK7"/>
<dbReference type="InterPro" id="IPR003661">
    <property type="entry name" value="HisK_dim/P_dom"/>
</dbReference>
<keyword evidence="7" id="KW-0547">Nucleotide-binding</keyword>
<dbReference type="SUPFAM" id="SSF55785">
    <property type="entry name" value="PYP-like sensor domain (PAS domain)"/>
    <property type="match status" value="1"/>
</dbReference>
<dbReference type="Pfam" id="PF00512">
    <property type="entry name" value="HisKA"/>
    <property type="match status" value="1"/>
</dbReference>
<evidence type="ECO:0000256" key="3">
    <source>
        <dbReference type="ARBA" id="ARBA00012438"/>
    </source>
</evidence>
<dbReference type="Pfam" id="PF13426">
    <property type="entry name" value="PAS_9"/>
    <property type="match status" value="1"/>
</dbReference>
<dbReference type="InterPro" id="IPR036890">
    <property type="entry name" value="HATPase_C_sf"/>
</dbReference>
<evidence type="ECO:0000256" key="1">
    <source>
        <dbReference type="ARBA" id="ARBA00000085"/>
    </source>
</evidence>
<dbReference type="SUPFAM" id="SSF47226">
    <property type="entry name" value="Histidine-containing phosphotransfer domain, HPT domain"/>
    <property type="match status" value="1"/>
</dbReference>
<dbReference type="EC" id="2.7.13.3" evidence="3"/>
<dbReference type="PROSITE" id="PS50113">
    <property type="entry name" value="PAC"/>
    <property type="match status" value="1"/>
</dbReference>
<keyword evidence="11 13" id="KW-0472">Membrane</keyword>
<name>D3PDK7_DEFDS</name>
<dbReference type="PANTHER" id="PTHR45339">
    <property type="entry name" value="HYBRID SIGNAL TRANSDUCTION HISTIDINE KINASE J"/>
    <property type="match status" value="1"/>
</dbReference>
<dbReference type="InterPro" id="IPR011006">
    <property type="entry name" value="CheY-like_superfamily"/>
</dbReference>